<keyword evidence="7" id="KW-1185">Reference proteome</keyword>
<proteinExistence type="inferred from homology"/>
<reference evidence="7" key="1">
    <citation type="journal article" date="2019" name="Int. J. Syst. Evol. Microbiol.">
        <title>The Global Catalogue of Microorganisms (GCM) 10K type strain sequencing project: providing services to taxonomists for standard genome sequencing and annotation.</title>
        <authorList>
            <consortium name="The Broad Institute Genomics Platform"/>
            <consortium name="The Broad Institute Genome Sequencing Center for Infectious Disease"/>
            <person name="Wu L."/>
            <person name="Ma J."/>
        </authorList>
    </citation>
    <scope>NUCLEOTIDE SEQUENCE [LARGE SCALE GENOMIC DNA]</scope>
    <source>
        <strain evidence="7">KLKA75</strain>
    </source>
</reference>
<gene>
    <name evidence="6" type="ORF">ACFPCY_00755</name>
</gene>
<accession>A0ABV9TP15</accession>
<dbReference type="Pfam" id="PF06276">
    <property type="entry name" value="FhuF"/>
    <property type="match status" value="1"/>
</dbReference>
<evidence type="ECO:0000313" key="6">
    <source>
        <dbReference type="EMBL" id="MFC4905836.1"/>
    </source>
</evidence>
<dbReference type="InterPro" id="IPR007310">
    <property type="entry name" value="Aerobactin_biosyn_IucA/IucC_N"/>
</dbReference>
<dbReference type="PANTHER" id="PTHR34384">
    <property type="entry name" value="L-2,3-DIAMINOPROPANOATE--CITRATE LIGASE"/>
    <property type="match status" value="1"/>
</dbReference>
<protein>
    <submittedName>
        <fullName evidence="6">IucA/IucC family protein</fullName>
    </submittedName>
</protein>
<name>A0ABV9TP15_9ACTN</name>
<sequence>MTLTRSAVATAADGTSTALLNCLVREVCGPERQLWHRDGRLVMRLPRVGVLLRAGLARPPHGPTFRLVPPFEEHRDGAWIAADWTRLASLIAGELELSTGRANPEFTAQVEGSYRALEAIIAARPERPADPDADHAGHADPADQASHADPADRSHDDTFIESEQSLVFGHRFHPSPKARQGAPDEWIRYAPEARTSFRPHWLAVPDTLLVEEGDPGAFAALEPFAAPPGHRLLPAHPWQLALLQDDPLLRRAVADGLVRDLGPGPADAFPTSSVRTAYLPDADAFLKFSLDVRITNCVRKNAWYELTGAVELDRMLRPVFEALGATLLAEPAYRSLALADRRLFEGFGVLVRQGVRGLRGRPLLAAALAAPDGLADLPAVHADPLAWWDAYVSHVAPPVLRAFLEHGVVLEPHLQNVLVCVDDGGMPVQAAFRDLEGTKLVAGRWALGHLPARVREAVTYDAHRGWDRVVYCLLINHLTEVAAALADLRPDLEPELWRAARPYFAGDHPRLRALLAGVPVPAKANLRTRWSRSADRAAGYVQVANPLRVEQLTS</sequence>
<comment type="similarity">
    <text evidence="2">Belongs to the IucA/IucC family.</text>
</comment>
<organism evidence="6 7">
    <name type="scientific">Actinomadura gamaensis</name>
    <dbReference type="NCBI Taxonomy" id="1763541"/>
    <lineage>
        <taxon>Bacteria</taxon>
        <taxon>Bacillati</taxon>
        <taxon>Actinomycetota</taxon>
        <taxon>Actinomycetes</taxon>
        <taxon>Streptosporangiales</taxon>
        <taxon>Thermomonosporaceae</taxon>
        <taxon>Actinomadura</taxon>
    </lineage>
</organism>
<feature type="compositionally biased region" description="Basic and acidic residues" evidence="3">
    <location>
        <begin position="127"/>
        <end position="141"/>
    </location>
</feature>
<dbReference type="InterPro" id="IPR022770">
    <property type="entry name" value="IucA/IucC-like_C"/>
</dbReference>
<comment type="caution">
    <text evidence="6">The sequence shown here is derived from an EMBL/GenBank/DDBJ whole genome shotgun (WGS) entry which is preliminary data.</text>
</comment>
<feature type="region of interest" description="Disordered" evidence="3">
    <location>
        <begin position="127"/>
        <end position="155"/>
    </location>
</feature>
<evidence type="ECO:0000256" key="2">
    <source>
        <dbReference type="ARBA" id="ARBA00007832"/>
    </source>
</evidence>
<comment type="pathway">
    <text evidence="1">Siderophore biosynthesis.</text>
</comment>
<evidence type="ECO:0000313" key="7">
    <source>
        <dbReference type="Proteomes" id="UP001595872"/>
    </source>
</evidence>
<evidence type="ECO:0000256" key="1">
    <source>
        <dbReference type="ARBA" id="ARBA00004924"/>
    </source>
</evidence>
<dbReference type="Proteomes" id="UP001595872">
    <property type="component" value="Unassembled WGS sequence"/>
</dbReference>
<dbReference type="Pfam" id="PF04183">
    <property type="entry name" value="IucA_IucC"/>
    <property type="match status" value="1"/>
</dbReference>
<dbReference type="Gene3D" id="1.10.510.40">
    <property type="match status" value="1"/>
</dbReference>
<dbReference type="InterPro" id="IPR037455">
    <property type="entry name" value="LucA/IucC-like"/>
</dbReference>
<feature type="domain" description="Aerobactin siderophore biosynthesis IucA/IucC N-terminal" evidence="4">
    <location>
        <begin position="158"/>
        <end position="369"/>
    </location>
</feature>
<evidence type="ECO:0000259" key="5">
    <source>
        <dbReference type="Pfam" id="PF06276"/>
    </source>
</evidence>
<evidence type="ECO:0000259" key="4">
    <source>
        <dbReference type="Pfam" id="PF04183"/>
    </source>
</evidence>
<dbReference type="PANTHER" id="PTHR34384:SF5">
    <property type="entry name" value="L-2,3-DIAMINOPROPANOATE--CITRATE LIGASE"/>
    <property type="match status" value="1"/>
</dbReference>
<feature type="domain" description="Aerobactin siderophore biosynthesis IucA/IucC-like C-terminal" evidence="5">
    <location>
        <begin position="386"/>
        <end position="534"/>
    </location>
</feature>
<dbReference type="EMBL" id="JBHSIT010000001">
    <property type="protein sequence ID" value="MFC4905836.1"/>
    <property type="molecule type" value="Genomic_DNA"/>
</dbReference>
<evidence type="ECO:0000256" key="3">
    <source>
        <dbReference type="SAM" id="MobiDB-lite"/>
    </source>
</evidence>
<dbReference type="RefSeq" id="WP_378251574.1">
    <property type="nucleotide sequence ID" value="NZ_JBHSIT010000001.1"/>
</dbReference>